<accession>A0ABV2KDJ4</accession>
<name>A0ABV2KDJ4_SPOPS</name>
<reference evidence="2 3" key="1">
    <citation type="submission" date="2024-06" db="EMBL/GenBank/DDBJ databases">
        <title>Sorghum-associated microbial communities from plants grown in Nebraska, USA.</title>
        <authorList>
            <person name="Schachtman D."/>
        </authorList>
    </citation>
    <scope>NUCLEOTIDE SEQUENCE [LARGE SCALE GENOMIC DNA]</scope>
    <source>
        <strain evidence="2 3">1288</strain>
    </source>
</reference>
<dbReference type="InterPro" id="IPR029432">
    <property type="entry name" value="Gp28/Gp37-like_dom"/>
</dbReference>
<feature type="domain" description="Gp28/Gp37-like" evidence="1">
    <location>
        <begin position="4"/>
        <end position="392"/>
    </location>
</feature>
<evidence type="ECO:0000259" key="1">
    <source>
        <dbReference type="Pfam" id="PF14594"/>
    </source>
</evidence>
<dbReference type="Pfam" id="PF14594">
    <property type="entry name" value="Sipho_Gp37"/>
    <property type="match status" value="1"/>
</dbReference>
<dbReference type="RefSeq" id="WP_354313858.1">
    <property type="nucleotide sequence ID" value="NZ_JBEPME010000005.1"/>
</dbReference>
<dbReference type="EMBL" id="JBEPME010000005">
    <property type="protein sequence ID" value="MET3658174.1"/>
    <property type="molecule type" value="Genomic_DNA"/>
</dbReference>
<proteinExistence type="predicted"/>
<evidence type="ECO:0000313" key="3">
    <source>
        <dbReference type="Proteomes" id="UP001549104"/>
    </source>
</evidence>
<comment type="caution">
    <text evidence="2">The sequence shown here is derived from an EMBL/GenBank/DDBJ whole genome shotgun (WGS) entry which is preliminary data.</text>
</comment>
<keyword evidence="3" id="KW-1185">Reference proteome</keyword>
<dbReference type="Proteomes" id="UP001549104">
    <property type="component" value="Unassembled WGS sequence"/>
</dbReference>
<protein>
    <recommendedName>
        <fullName evidence="1">Gp28/Gp37-like domain-containing protein</fullName>
    </recommendedName>
</protein>
<evidence type="ECO:0000313" key="2">
    <source>
        <dbReference type="EMBL" id="MET3658174.1"/>
    </source>
</evidence>
<gene>
    <name evidence="2" type="ORF">ABIC55_003291</name>
</gene>
<sequence>MKAIRIFTPDIELLGEISNYESLMFTRSWSGIGDLELRINRYKNYTETLQKGNVIVVGNDKHKAYIILHREIELDEAGKATENWLIKGLELKVVTGDRITLPPSHTAQDNKSASAEAVMKHYVNGNVINPVDGRRKIPQVLLAPNQNRGPLVNWQTRFKNLAGELAEISLVSGIGWSARVDYDLLKWVFDVSVGRDLTVNQNVHSPVIFSPHFDNVKNMHFVDSDLNYKNTAYIAGQGEGVERRVVELGQASGLARKELFVDARDVSEETDIEGQDPVPRPPQEIITDLMNRGEQKLAEMIQELFLEAQIMTPTKKVDIEKQTHFVTQFQLVESVKVTEKFASSFVYEIDYDLGDIVTIQDKDWGVTLGERITEFKEIYEPGGFSLEATFGNSRPTLISKIKQELAGMKTELTR</sequence>
<organism evidence="2 3">
    <name type="scientific">Sporosarcina psychrophila</name>
    <name type="common">Bacillus psychrophilus</name>
    <dbReference type="NCBI Taxonomy" id="1476"/>
    <lineage>
        <taxon>Bacteria</taxon>
        <taxon>Bacillati</taxon>
        <taxon>Bacillota</taxon>
        <taxon>Bacilli</taxon>
        <taxon>Bacillales</taxon>
        <taxon>Caryophanaceae</taxon>
        <taxon>Sporosarcina</taxon>
    </lineage>
</organism>